<evidence type="ECO:0000313" key="2">
    <source>
        <dbReference type="EMBL" id="JAD75541.1"/>
    </source>
</evidence>
<reference evidence="2" key="1">
    <citation type="submission" date="2014-09" db="EMBL/GenBank/DDBJ databases">
        <authorList>
            <person name="Magalhaes I.L.F."/>
            <person name="Oliveira U."/>
            <person name="Santos F.R."/>
            <person name="Vidigal T.H.D.A."/>
            <person name="Brescovit A.D."/>
            <person name="Santos A.J."/>
        </authorList>
    </citation>
    <scope>NUCLEOTIDE SEQUENCE</scope>
    <source>
        <tissue evidence="2">Shoot tissue taken approximately 20 cm above the soil surface</tissue>
    </source>
</reference>
<accession>A0A0A9CJ08</accession>
<evidence type="ECO:0000256" key="1">
    <source>
        <dbReference type="SAM" id="MobiDB-lite"/>
    </source>
</evidence>
<organism evidence="2">
    <name type="scientific">Arundo donax</name>
    <name type="common">Giant reed</name>
    <name type="synonym">Donax arundinaceus</name>
    <dbReference type="NCBI Taxonomy" id="35708"/>
    <lineage>
        <taxon>Eukaryota</taxon>
        <taxon>Viridiplantae</taxon>
        <taxon>Streptophyta</taxon>
        <taxon>Embryophyta</taxon>
        <taxon>Tracheophyta</taxon>
        <taxon>Spermatophyta</taxon>
        <taxon>Magnoliopsida</taxon>
        <taxon>Liliopsida</taxon>
        <taxon>Poales</taxon>
        <taxon>Poaceae</taxon>
        <taxon>PACMAD clade</taxon>
        <taxon>Arundinoideae</taxon>
        <taxon>Arundineae</taxon>
        <taxon>Arundo</taxon>
    </lineage>
</organism>
<dbReference type="AlphaFoldDB" id="A0A0A9CJ08"/>
<protein>
    <submittedName>
        <fullName evidence="2">Uncharacterized protein</fullName>
    </submittedName>
</protein>
<sequence length="92" mass="9709">MTLAQFEERCTIRDGMRSLSSPPDASYPSLVDLDSSIPCCGVLPGAVRAVSCKSSAPDEDTAETRYRCRSGESKLLSGDDPPTLAEDAALLG</sequence>
<proteinExistence type="predicted"/>
<feature type="region of interest" description="Disordered" evidence="1">
    <location>
        <begin position="72"/>
        <end position="92"/>
    </location>
</feature>
<dbReference type="EMBL" id="GBRH01222354">
    <property type="protein sequence ID" value="JAD75541.1"/>
    <property type="molecule type" value="Transcribed_RNA"/>
</dbReference>
<reference evidence="2" key="2">
    <citation type="journal article" date="2015" name="Data Brief">
        <title>Shoot transcriptome of the giant reed, Arundo donax.</title>
        <authorList>
            <person name="Barrero R.A."/>
            <person name="Guerrero F.D."/>
            <person name="Moolhuijzen P."/>
            <person name="Goolsby J.A."/>
            <person name="Tidwell J."/>
            <person name="Bellgard S.E."/>
            <person name="Bellgard M.I."/>
        </authorList>
    </citation>
    <scope>NUCLEOTIDE SEQUENCE</scope>
    <source>
        <tissue evidence="2">Shoot tissue taken approximately 20 cm above the soil surface</tissue>
    </source>
</reference>
<name>A0A0A9CJ08_ARUDO</name>